<dbReference type="GO" id="GO:0005886">
    <property type="term" value="C:plasma membrane"/>
    <property type="evidence" value="ECO:0007669"/>
    <property type="project" value="UniProtKB-SubCell"/>
</dbReference>
<feature type="transmembrane region" description="Helical" evidence="5">
    <location>
        <begin position="132"/>
        <end position="156"/>
    </location>
</feature>
<evidence type="ECO:0000256" key="2">
    <source>
        <dbReference type="ARBA" id="ARBA00022692"/>
    </source>
</evidence>
<feature type="transmembrane region" description="Helical" evidence="5">
    <location>
        <begin position="226"/>
        <end position="246"/>
    </location>
</feature>
<evidence type="ECO:0000313" key="7">
    <source>
        <dbReference type="Proteomes" id="UP000321523"/>
    </source>
</evidence>
<comment type="similarity">
    <text evidence="5">Belongs to the 4-toluene sulfonate uptake permease (TSUP) (TC 2.A.102) family.</text>
</comment>
<evidence type="ECO:0000256" key="3">
    <source>
        <dbReference type="ARBA" id="ARBA00022989"/>
    </source>
</evidence>
<dbReference type="PANTHER" id="PTHR43701">
    <property type="entry name" value="MEMBRANE TRANSPORTER PROTEIN MJ0441-RELATED"/>
    <property type="match status" value="1"/>
</dbReference>
<dbReference type="Pfam" id="PF01925">
    <property type="entry name" value="TauE"/>
    <property type="match status" value="1"/>
</dbReference>
<feature type="transmembrane region" description="Helical" evidence="5">
    <location>
        <begin position="168"/>
        <end position="190"/>
    </location>
</feature>
<dbReference type="PANTHER" id="PTHR43701:SF12">
    <property type="entry name" value="MEMBRANE TRANSPORTER PROTEIN YTNM-RELATED"/>
    <property type="match status" value="1"/>
</dbReference>
<accession>A0A512E2D8</accession>
<dbReference type="Proteomes" id="UP000321523">
    <property type="component" value="Unassembled WGS sequence"/>
</dbReference>
<keyword evidence="2 5" id="KW-0812">Transmembrane</keyword>
<keyword evidence="3 5" id="KW-1133">Transmembrane helix</keyword>
<comment type="caution">
    <text evidence="6">The sequence shown here is derived from an EMBL/GenBank/DDBJ whole genome shotgun (WGS) entry which is preliminary data.</text>
</comment>
<sequence>MGTDLLLFIAVGFAAQIVDGALGMAYGVTATSVLLGLGVPPATASASVHAAEVFTTGASGLAHWRRGNVCVTLLRRLAVPGVIGGVLGAVVLVGLPGGIVRLVVSLYLLLMGGLILWKAVRPALPRSDPPRHLTALGLVGGFLDAIGGGGWGATVTSTLIGQGTTPRLAIGSVNLSEFFVTTAISATFFLTIGLDLWPIILGLVLGGVLAAPFAAYLTCRVPDRPLMILVGVVIVLLSLRGLVQALS</sequence>
<keyword evidence="4 5" id="KW-0472">Membrane</keyword>
<gene>
    <name evidence="6" type="ORF">SAE02_70400</name>
</gene>
<evidence type="ECO:0000313" key="6">
    <source>
        <dbReference type="EMBL" id="GEO42892.1"/>
    </source>
</evidence>
<reference evidence="6 7" key="1">
    <citation type="submission" date="2019-07" db="EMBL/GenBank/DDBJ databases">
        <title>Whole genome shotgun sequence of Skermanella aerolata NBRC 106429.</title>
        <authorList>
            <person name="Hosoyama A."/>
            <person name="Uohara A."/>
            <person name="Ohji S."/>
            <person name="Ichikawa N."/>
        </authorList>
    </citation>
    <scope>NUCLEOTIDE SEQUENCE [LARGE SCALE GENOMIC DNA]</scope>
    <source>
        <strain evidence="6 7">NBRC 106429</strain>
    </source>
</reference>
<name>A0A512E2D8_9PROT</name>
<dbReference type="AlphaFoldDB" id="A0A512E2D8"/>
<protein>
    <recommendedName>
        <fullName evidence="5">Probable membrane transporter protein</fullName>
    </recommendedName>
</protein>
<keyword evidence="7" id="KW-1185">Reference proteome</keyword>
<feature type="transmembrane region" description="Helical" evidence="5">
    <location>
        <begin position="77"/>
        <end position="95"/>
    </location>
</feature>
<dbReference type="RefSeq" id="WP_044435669.1">
    <property type="nucleotide sequence ID" value="NZ_BJYZ01000053.1"/>
</dbReference>
<evidence type="ECO:0000256" key="1">
    <source>
        <dbReference type="ARBA" id="ARBA00004141"/>
    </source>
</evidence>
<feature type="transmembrane region" description="Helical" evidence="5">
    <location>
        <begin position="196"/>
        <end position="219"/>
    </location>
</feature>
<feature type="transmembrane region" description="Helical" evidence="5">
    <location>
        <begin position="102"/>
        <end position="120"/>
    </location>
</feature>
<evidence type="ECO:0000256" key="4">
    <source>
        <dbReference type="ARBA" id="ARBA00023136"/>
    </source>
</evidence>
<dbReference type="InterPro" id="IPR051598">
    <property type="entry name" value="TSUP/Inactive_protease-like"/>
</dbReference>
<dbReference type="InterPro" id="IPR002781">
    <property type="entry name" value="TM_pro_TauE-like"/>
</dbReference>
<proteinExistence type="inferred from homology"/>
<dbReference type="OrthoDB" id="45564at2"/>
<evidence type="ECO:0000256" key="5">
    <source>
        <dbReference type="RuleBase" id="RU363041"/>
    </source>
</evidence>
<dbReference type="EMBL" id="BJYZ01000053">
    <property type="protein sequence ID" value="GEO42892.1"/>
    <property type="molecule type" value="Genomic_DNA"/>
</dbReference>
<organism evidence="6 7">
    <name type="scientific">Skermanella aerolata</name>
    <dbReference type="NCBI Taxonomy" id="393310"/>
    <lineage>
        <taxon>Bacteria</taxon>
        <taxon>Pseudomonadati</taxon>
        <taxon>Pseudomonadota</taxon>
        <taxon>Alphaproteobacteria</taxon>
        <taxon>Rhodospirillales</taxon>
        <taxon>Azospirillaceae</taxon>
        <taxon>Skermanella</taxon>
    </lineage>
</organism>
<comment type="subcellular location">
    <subcellularLocation>
        <location evidence="5">Cell membrane</location>
        <topology evidence="5">Multi-pass membrane protein</topology>
    </subcellularLocation>
    <subcellularLocation>
        <location evidence="1">Membrane</location>
        <topology evidence="1">Multi-pass membrane protein</topology>
    </subcellularLocation>
</comment>
<keyword evidence="5" id="KW-1003">Cell membrane</keyword>